<reference evidence="15 16" key="1">
    <citation type="submission" date="2018-12" db="EMBL/GenBank/DDBJ databases">
        <title>Venturia inaequalis Genome Resource.</title>
        <authorList>
            <person name="Lichtner F.J."/>
        </authorList>
    </citation>
    <scope>NUCLEOTIDE SEQUENCE [LARGE SCALE GENOMIC DNA]</scope>
    <source>
        <strain evidence="15 16">120213</strain>
    </source>
</reference>
<dbReference type="Gene3D" id="3.30.559.10">
    <property type="entry name" value="Chloramphenicol acetyltransferase-like domain"/>
    <property type="match status" value="2"/>
</dbReference>
<dbReference type="FunFam" id="3.30.559.30:FF:000003">
    <property type="entry name" value="Nonribosomal peptide synthase SidD"/>
    <property type="match status" value="1"/>
</dbReference>
<dbReference type="CDD" id="cd19545">
    <property type="entry name" value="FUM14_C_NRPS-like"/>
    <property type="match status" value="1"/>
</dbReference>
<dbReference type="GO" id="GO:0031177">
    <property type="term" value="F:phosphopantetheine binding"/>
    <property type="evidence" value="ECO:0007669"/>
    <property type="project" value="InterPro"/>
</dbReference>
<dbReference type="Gene3D" id="3.30.559.30">
    <property type="entry name" value="Nonribosomal peptide synthetase, condensation domain"/>
    <property type="match status" value="2"/>
</dbReference>
<dbReference type="FunFam" id="3.30.559.10:FF:000050">
    <property type="entry name" value="Nonribosomal peptide synthase SidD"/>
    <property type="match status" value="1"/>
</dbReference>
<dbReference type="InterPro" id="IPR010071">
    <property type="entry name" value="AA_adenyl_dom"/>
</dbReference>
<evidence type="ECO:0000256" key="2">
    <source>
        <dbReference type="ARBA" id="ARBA00004685"/>
    </source>
</evidence>
<dbReference type="Gene3D" id="3.90.226.10">
    <property type="entry name" value="2-enoyl-CoA Hydratase, Chain A, domain 1"/>
    <property type="match status" value="1"/>
</dbReference>
<dbReference type="InterPro" id="IPR000873">
    <property type="entry name" value="AMP-dep_synth/lig_dom"/>
</dbReference>
<comment type="subcellular location">
    <subcellularLocation>
        <location evidence="1">Peroxisome</location>
    </subcellularLocation>
</comment>
<evidence type="ECO:0000256" key="6">
    <source>
        <dbReference type="ARBA" id="ARBA00022553"/>
    </source>
</evidence>
<dbReference type="CDD" id="cd05918">
    <property type="entry name" value="A_NRPS_SidN3_like"/>
    <property type="match status" value="1"/>
</dbReference>
<dbReference type="InterPro" id="IPR001753">
    <property type="entry name" value="Enoyl-CoA_hydra/iso"/>
</dbReference>
<evidence type="ECO:0000313" key="15">
    <source>
        <dbReference type="EMBL" id="KAE9970190.1"/>
    </source>
</evidence>
<dbReference type="InterPro" id="IPR029045">
    <property type="entry name" value="ClpP/crotonase-like_dom_sf"/>
</dbReference>
<dbReference type="PROSITE" id="PS00455">
    <property type="entry name" value="AMP_BINDING"/>
    <property type="match status" value="1"/>
</dbReference>
<evidence type="ECO:0000256" key="3">
    <source>
        <dbReference type="ARBA" id="ARBA00004924"/>
    </source>
</evidence>
<comment type="caution">
    <text evidence="15">The sequence shown here is derived from an EMBL/GenBank/DDBJ whole genome shotgun (WGS) entry which is preliminary data.</text>
</comment>
<keyword evidence="8" id="KW-0677">Repeat</keyword>
<comment type="pathway">
    <text evidence="2">Mycotoxin biosynthesis.</text>
</comment>
<feature type="domain" description="Carrier" evidence="14">
    <location>
        <begin position="1021"/>
        <end position="1097"/>
    </location>
</feature>
<comment type="pathway">
    <text evidence="3">Siderophore biosynthesis.</text>
</comment>
<name>A0A8H3UHL9_VENIN</name>
<evidence type="ECO:0000256" key="5">
    <source>
        <dbReference type="ARBA" id="ARBA00022450"/>
    </source>
</evidence>
<evidence type="ECO:0000313" key="16">
    <source>
        <dbReference type="Proteomes" id="UP000447873"/>
    </source>
</evidence>
<dbReference type="CDD" id="cd06558">
    <property type="entry name" value="crotonase-like"/>
    <property type="match status" value="1"/>
</dbReference>
<evidence type="ECO:0000256" key="9">
    <source>
        <dbReference type="ARBA" id="ARBA00023026"/>
    </source>
</evidence>
<gene>
    <name evidence="15" type="ORF">EG328_006446</name>
</gene>
<dbReference type="InterPro" id="IPR042099">
    <property type="entry name" value="ANL_N_sf"/>
</dbReference>
<dbReference type="InterPro" id="IPR001242">
    <property type="entry name" value="Condensation_dom"/>
</dbReference>
<dbReference type="PANTHER" id="PTHR45527">
    <property type="entry name" value="NONRIBOSOMAL PEPTIDE SYNTHETASE"/>
    <property type="match status" value="1"/>
</dbReference>
<dbReference type="InterPro" id="IPR006162">
    <property type="entry name" value="Ppantetheine_attach_site"/>
</dbReference>
<dbReference type="Pfam" id="PF00501">
    <property type="entry name" value="AMP-binding"/>
    <property type="match status" value="1"/>
</dbReference>
<keyword evidence="6" id="KW-0597">Phosphoprotein</keyword>
<dbReference type="FunFam" id="3.30.559.10:FF:000034">
    <property type="entry name" value="Nonribosomal peptide synthase sidD"/>
    <property type="match status" value="1"/>
</dbReference>
<dbReference type="Proteomes" id="UP000447873">
    <property type="component" value="Unassembled WGS sequence"/>
</dbReference>
<evidence type="ECO:0000256" key="4">
    <source>
        <dbReference type="ARBA" id="ARBA00005254"/>
    </source>
</evidence>
<dbReference type="NCBIfam" id="TIGR01733">
    <property type="entry name" value="AA-adenyl-dom"/>
    <property type="match status" value="1"/>
</dbReference>
<sequence length="2396" mass="262805">MSLRSQSLSFQHFNVSFPHERIVQVTLTRTDKLNCINQATSREIARIWELFDQDESLWVGIITGKGRAFCTGADLQGSAQLEWNAMNKAGIVNDMSAPGLAGLPRRSGKKPIIAAVNGICMGGGFEMVANCDLVVASSTAIFSLPEIKRGIVPVAGSLPRLTRTLGIHRTTDLVLTGRSVSAETLHGWGLVSRVADGTTDVVGVAVQLGQEMCQNSPDGLIVGRRGIRLSWEASSVEEAVTTLAEDWYPQLVKSHNFAEGIQAHASIELSPTRQAGNEDFRDFEIDGLILNTRTGIREEIVLVAWLLVLLRTREDGQVDYSWGHRYETDTFELGSLDNKFLMNEVVSGLQDSIGQTAEAVCRHIGKVTPATNGELQSPSSLLLCSSLYSTGVGEGKLEGLISLEICFNGGRAQIRPLWHSNDVLARSITRHIETLVDMVKISIQYPNATIEECLQPTPRDLDEIWGWNHLLPSSYNFCMHDMVTEQAQRYPYKVAIDSWDGSLTYAQVEHYSTLVACSLRDMGVEMHDIVPICFEKSRWTIVAVLAAMKSGATFVLMDPTLPLARLQNMAEQVSAKSMISSHMQKDLSAAILPSGNCLVVGADNFANMSDFGVVQNLPSVPPSALMYIIFTSGSTGTPKGVQLSHRTYTSSAIPRAQAVGYMENSRVLDFASYAFDVSIDSMLLTLSHGGCLCIPSDEDRLNDINSAIRDMKINYAGLTPSLARILDADVISSLSALGLGGEAVSARDANLWGRDTRIVIGYGPCECTIGCTINSSAATGRDYISIGGGNGAAMWVVSPDDHDLLMPVGAVGELLVEGPIVGQGYLNDPEKTAAAFIEDPKWLTAGHRDYAGRRGRLYKTGDLGKYDLDGSGGIVFVGRKDSQVKLRGQRVELGEIESQLNSTLPSDINVVAEVITPLESGGQATLVAFVAFQSKKGHQQIDIKPIQLSDELQRILSEADTELAKVLPRYMVPNAYIPINHIPVLVSSKTDRKRLKQYGTTVNLRSLGKGSNNTTVTNGHSILTAVEIRLRNAWGEALKLDAQNIHAEDNFFALGGDSLTAMRLVSACRAQGLDLSVANTFGNPTLSAMASTVHVSSIERRTEIAPFSMINRDIESARLEAALACEADAGNIEDIYPCTPTQESLFTFSLKSVKVYVAQRVACLPSEIRIDVWRKVWEDVVSANGILRTRLAQLQEPGLQQVILKESISWRHSSNLTQYLESDRNERMELGQNLARYAIVTESDGKQYMVWTVHHVLYDGWSEPLILEQVSKALQNRQNGHTEKAAEMKDFVKWMRDTDETAMQEFWRQELKGAVGPQFPHLPSRDYLPTPDVTIKQQVPLKINAGFPFTLATLIRGAWALVASQYTGSDDVVFGETLTGRDISLAGVEGIIGPLNATIPIRIKIDRNASISDFLTTVQQSMSRRTPYQHMGWQYIRRVSQDAQHACEAPTGLVIQPESSYNGDELGFPQGDAVREALHFNPYPLMVACGIHKGGFRVCANFDSKLIDVKQMERVLAQLDQACFQLTSGLSRKIEEVSCVPELELNRIWKWNASPPMSWDESSNILHAGATIREGSIYPNAVVPWVCDPRNPALLSPIGSLGELWLETTFLPTDTTVFPAWLIAGSSSCPGRRGHVRSTGDLVRLQEDGSLVFVRRKDDVLAVQGHAVDTAELNSHFEQYLPQNRATVTVHEDRLLVFVEQPDFEGKSVRILSENHELTYTGSDGVAVKMSILAAISAGVAESLKKLDKFIRDSLPPYLVPFAYIVVDDLPLARTQSSDSSLTHLAPSIPSQILSQLQKSLKQVWTNSSSEVTSTASEGILRSSWVKLLRLDPEQIDTDDNFFRLGGDSVLAMKLVATLRKQGHVLTVADIFQNMRLGDAAKVLKLAQAVEEPIQTYKTFSLLGQVSSPSLLSAMVQPKLANPSWLIQDVLPVTDSQALDIRGTIQAPRTSVQYTLLYFNSNIDRQKLFRACSDLIKSHDILRTIFIQHESTFLQVVLKELEATVITDQADKDLEQSVAELCKADAESNFQLGSSFLRLLFVEGVDGQACLAIGLSHAQYDGIVLPRLLDDLERLYSGKAIIETEPFSSYLSRTHDERTRRTAIEYWKKTLEGSSLSILTAPTPHASSKSTFKHQPVNISHLPEEITTANLLTAAWSLVLSRRLQKTDVTFGNITSGRTIGSSYLENVMGPCYQFTPVRITMQKDWTARDLLQSVLQQSSESAAYDFLGFSGIARNCTEWLRDQQGKEVFFDSVVHYQDVVEEEDTMPFAGRKCKVDGLNPDGDSGEPLKVVSYVRGGETFVGIVGVEGDSVFLTGVLGELVGAVEELAMCAEGRLELGVAGVEVGNGEGGITGGERKVVSDDGIKNEGEIVGRREGRENGDVKVSAQETGITLFN</sequence>
<comment type="similarity">
    <text evidence="13">Belongs to the NRP synthetase family.</text>
</comment>
<organism evidence="15 16">
    <name type="scientific">Venturia inaequalis</name>
    <name type="common">Apple scab fungus</name>
    <dbReference type="NCBI Taxonomy" id="5025"/>
    <lineage>
        <taxon>Eukaryota</taxon>
        <taxon>Fungi</taxon>
        <taxon>Dikarya</taxon>
        <taxon>Ascomycota</taxon>
        <taxon>Pezizomycotina</taxon>
        <taxon>Dothideomycetes</taxon>
        <taxon>Pleosporomycetidae</taxon>
        <taxon>Venturiales</taxon>
        <taxon>Venturiaceae</taxon>
        <taxon>Venturia</taxon>
    </lineage>
</organism>
<dbReference type="Pfam" id="PF00668">
    <property type="entry name" value="Condensation"/>
    <property type="match status" value="2"/>
</dbReference>
<dbReference type="PROSITE" id="PS50075">
    <property type="entry name" value="CARRIER"/>
    <property type="match status" value="2"/>
</dbReference>
<dbReference type="SUPFAM" id="SSF56801">
    <property type="entry name" value="Acetyl-CoA synthetase-like"/>
    <property type="match status" value="2"/>
</dbReference>
<dbReference type="GO" id="GO:0043041">
    <property type="term" value="P:amino acid activation for nonribosomal peptide biosynthetic process"/>
    <property type="evidence" value="ECO:0007669"/>
    <property type="project" value="TreeGrafter"/>
</dbReference>
<dbReference type="SUPFAM" id="SSF47336">
    <property type="entry name" value="ACP-like"/>
    <property type="match status" value="2"/>
</dbReference>
<dbReference type="SUPFAM" id="SSF52096">
    <property type="entry name" value="ClpP/crotonase"/>
    <property type="match status" value="1"/>
</dbReference>
<keyword evidence="12" id="KW-0456">Lyase</keyword>
<dbReference type="Gene3D" id="3.40.50.12780">
    <property type="entry name" value="N-terminal domain of ligase-like"/>
    <property type="match status" value="1"/>
</dbReference>
<dbReference type="GO" id="GO:0016874">
    <property type="term" value="F:ligase activity"/>
    <property type="evidence" value="ECO:0007669"/>
    <property type="project" value="UniProtKB-KW"/>
</dbReference>
<dbReference type="CDD" id="cd19542">
    <property type="entry name" value="CT_NRPS-like"/>
    <property type="match status" value="1"/>
</dbReference>
<dbReference type="InterPro" id="IPR020806">
    <property type="entry name" value="PKS_PP-bd"/>
</dbReference>
<accession>A0A8H3UHL9</accession>
<dbReference type="InterPro" id="IPR020845">
    <property type="entry name" value="AMP-binding_CS"/>
</dbReference>
<dbReference type="Pfam" id="PF24895">
    <property type="entry name" value="SIDD_N"/>
    <property type="match status" value="1"/>
</dbReference>
<dbReference type="GO" id="GO:0016829">
    <property type="term" value="F:lyase activity"/>
    <property type="evidence" value="ECO:0007669"/>
    <property type="project" value="UniProtKB-KW"/>
</dbReference>
<evidence type="ECO:0000256" key="11">
    <source>
        <dbReference type="ARBA" id="ARBA00023235"/>
    </source>
</evidence>
<evidence type="ECO:0000256" key="1">
    <source>
        <dbReference type="ARBA" id="ARBA00004275"/>
    </source>
</evidence>
<evidence type="ECO:0000256" key="7">
    <source>
        <dbReference type="ARBA" id="ARBA00022598"/>
    </source>
</evidence>
<dbReference type="FunFam" id="3.90.226.10:FF:000074">
    <property type="entry name" value="Enoyl-CoA hydratase (AFU_orthologue AFUA_2G10650)"/>
    <property type="match status" value="1"/>
</dbReference>
<dbReference type="SMART" id="SM00823">
    <property type="entry name" value="PKS_PP"/>
    <property type="match status" value="2"/>
</dbReference>
<dbReference type="InterPro" id="IPR009081">
    <property type="entry name" value="PP-bd_ACP"/>
</dbReference>
<dbReference type="InterPro" id="IPR036736">
    <property type="entry name" value="ACP-like_sf"/>
</dbReference>
<keyword evidence="7" id="KW-0436">Ligase</keyword>
<dbReference type="InterPro" id="IPR045851">
    <property type="entry name" value="AMP-bd_C_sf"/>
</dbReference>
<dbReference type="Pfam" id="PF00378">
    <property type="entry name" value="ECH_1"/>
    <property type="match status" value="1"/>
</dbReference>
<proteinExistence type="inferred from homology"/>
<evidence type="ECO:0000259" key="14">
    <source>
        <dbReference type="PROSITE" id="PS50075"/>
    </source>
</evidence>
<comment type="similarity">
    <text evidence="4">Belongs to the enoyl-CoA hydratase/isomerase family.</text>
</comment>
<dbReference type="GO" id="GO:0016853">
    <property type="term" value="F:isomerase activity"/>
    <property type="evidence" value="ECO:0007669"/>
    <property type="project" value="UniProtKB-KW"/>
</dbReference>
<dbReference type="PANTHER" id="PTHR45527:SF3">
    <property type="entry name" value="SIDEROPHORE SYNTHETASE (EUROFUNG)"/>
    <property type="match status" value="1"/>
</dbReference>
<dbReference type="InterPro" id="IPR056896">
    <property type="entry name" value="SIDD_N"/>
</dbReference>
<dbReference type="FunFam" id="3.30.300.30:FF:000015">
    <property type="entry name" value="Nonribosomal peptide synthase SidD"/>
    <property type="match status" value="1"/>
</dbReference>
<dbReference type="GO" id="GO:0005777">
    <property type="term" value="C:peroxisome"/>
    <property type="evidence" value="ECO:0007669"/>
    <property type="project" value="UniProtKB-SubCell"/>
</dbReference>
<dbReference type="EMBL" id="WNWS01000340">
    <property type="protein sequence ID" value="KAE9970190.1"/>
    <property type="molecule type" value="Genomic_DNA"/>
</dbReference>
<dbReference type="FunFam" id="1.10.1200.10:FF:000005">
    <property type="entry name" value="Nonribosomal peptide synthetase 1"/>
    <property type="match status" value="2"/>
</dbReference>
<keyword evidence="9" id="KW-0843">Virulence</keyword>
<dbReference type="GO" id="GO:0008610">
    <property type="term" value="P:lipid biosynthetic process"/>
    <property type="evidence" value="ECO:0007669"/>
    <property type="project" value="UniProtKB-ARBA"/>
</dbReference>
<keyword evidence="10" id="KW-0576">Peroxisome</keyword>
<keyword evidence="5" id="KW-0596">Phosphopantetheine</keyword>
<evidence type="ECO:0000256" key="12">
    <source>
        <dbReference type="ARBA" id="ARBA00023239"/>
    </source>
</evidence>
<dbReference type="PROSITE" id="PS00012">
    <property type="entry name" value="PHOSPHOPANTETHEINE"/>
    <property type="match status" value="1"/>
</dbReference>
<evidence type="ECO:0000256" key="8">
    <source>
        <dbReference type="ARBA" id="ARBA00022737"/>
    </source>
</evidence>
<dbReference type="SUPFAM" id="SSF52777">
    <property type="entry name" value="CoA-dependent acyltransferases"/>
    <property type="match status" value="4"/>
</dbReference>
<dbReference type="Pfam" id="PF00550">
    <property type="entry name" value="PP-binding"/>
    <property type="match status" value="2"/>
</dbReference>
<feature type="domain" description="Carrier" evidence="14">
    <location>
        <begin position="1812"/>
        <end position="1888"/>
    </location>
</feature>
<dbReference type="FunFam" id="3.40.50.12780:FF:000014">
    <property type="entry name" value="Nonribosomal peptide synthetase 1"/>
    <property type="match status" value="1"/>
</dbReference>
<protein>
    <submittedName>
        <fullName evidence="15">Nonribosomal Peptide Synthase (NRPS)</fullName>
    </submittedName>
</protein>
<dbReference type="GO" id="GO:0044550">
    <property type="term" value="P:secondary metabolite biosynthetic process"/>
    <property type="evidence" value="ECO:0007669"/>
    <property type="project" value="TreeGrafter"/>
</dbReference>
<dbReference type="Gene3D" id="1.10.1200.10">
    <property type="entry name" value="ACP-like"/>
    <property type="match status" value="2"/>
</dbReference>
<dbReference type="Gene3D" id="3.30.300.30">
    <property type="match status" value="2"/>
</dbReference>
<keyword evidence="11" id="KW-0413">Isomerase</keyword>
<evidence type="ECO:0000256" key="13">
    <source>
        <dbReference type="ARBA" id="ARBA00029454"/>
    </source>
</evidence>
<dbReference type="InterPro" id="IPR023213">
    <property type="entry name" value="CAT-like_dom_sf"/>
</dbReference>
<evidence type="ECO:0000256" key="10">
    <source>
        <dbReference type="ARBA" id="ARBA00023140"/>
    </source>
</evidence>